<keyword evidence="2" id="KW-1185">Reference proteome</keyword>
<evidence type="ECO:0000313" key="1">
    <source>
        <dbReference type="EMBL" id="PWE56741.1"/>
    </source>
</evidence>
<reference evidence="1 2" key="1">
    <citation type="submission" date="2018-05" db="EMBL/GenBank/DDBJ databases">
        <title>The draft genome of strain NS-104.</title>
        <authorList>
            <person name="Hang P."/>
            <person name="Jiang J."/>
        </authorList>
    </citation>
    <scope>NUCLEOTIDE SEQUENCE [LARGE SCALE GENOMIC DNA]</scope>
    <source>
        <strain evidence="1 2">NS-104</strain>
    </source>
</reference>
<dbReference type="AlphaFoldDB" id="A0A2U2DTX9"/>
<comment type="caution">
    <text evidence="1">The sequence shown here is derived from an EMBL/GenBank/DDBJ whole genome shotgun (WGS) entry which is preliminary data.</text>
</comment>
<dbReference type="EMBL" id="QFBC01000003">
    <property type="protein sequence ID" value="PWE56741.1"/>
    <property type="molecule type" value="Genomic_DNA"/>
</dbReference>
<evidence type="ECO:0000313" key="2">
    <source>
        <dbReference type="Proteomes" id="UP000245252"/>
    </source>
</evidence>
<dbReference type="Proteomes" id="UP000245252">
    <property type="component" value="Unassembled WGS sequence"/>
</dbReference>
<dbReference type="RefSeq" id="WP_109458116.1">
    <property type="nucleotide sequence ID" value="NZ_QFBC01000003.1"/>
</dbReference>
<proteinExistence type="predicted"/>
<accession>A0A2U2DTX9</accession>
<organism evidence="1 2">
    <name type="scientific">Metarhizobium album</name>
    <dbReference type="NCBI Taxonomy" id="2182425"/>
    <lineage>
        <taxon>Bacteria</taxon>
        <taxon>Pseudomonadati</taxon>
        <taxon>Pseudomonadota</taxon>
        <taxon>Alphaproteobacteria</taxon>
        <taxon>Hyphomicrobiales</taxon>
        <taxon>Rhizobiaceae</taxon>
        <taxon>Metarhizobium</taxon>
    </lineage>
</organism>
<dbReference type="OrthoDB" id="9986094at2"/>
<protein>
    <submittedName>
        <fullName evidence="1">Uncharacterized protein</fullName>
    </submittedName>
</protein>
<name>A0A2U2DTX9_9HYPH</name>
<sequence>MNSNAIIKVCSYCKGAGFLRVKREDVPPQMNIARAIVIRANGQKEPAITSGYQADNRIVELEFKCNRCRETGEVMWTRGKSISPLIS</sequence>
<gene>
    <name evidence="1" type="ORF">DEM27_10280</name>
</gene>